<comment type="subcellular location">
    <subcellularLocation>
        <location evidence="1">Secreted</location>
    </subcellularLocation>
</comment>
<keyword evidence="2" id="KW-0964">Secreted</keyword>
<proteinExistence type="predicted"/>
<dbReference type="RefSeq" id="XP_011497427.1">
    <property type="nucleotide sequence ID" value="XM_011499125.1"/>
</dbReference>
<accession>A0AAJ6YG31</accession>
<evidence type="ECO:0000256" key="4">
    <source>
        <dbReference type="SAM" id="SignalP"/>
    </source>
</evidence>
<dbReference type="KEGG" id="csol:105361844"/>
<dbReference type="GeneID" id="105361844"/>
<evidence type="ECO:0000259" key="5">
    <source>
        <dbReference type="PROSITE" id="PS51465"/>
    </source>
</evidence>
<feature type="domain" description="Kazal-like" evidence="5">
    <location>
        <begin position="176"/>
        <end position="228"/>
    </location>
</feature>
<keyword evidence="7" id="KW-0722">Serine protease inhibitor</keyword>
<keyword evidence="4" id="KW-0732">Signal</keyword>
<evidence type="ECO:0000256" key="1">
    <source>
        <dbReference type="ARBA" id="ARBA00004613"/>
    </source>
</evidence>
<feature type="domain" description="Kazal-like" evidence="5">
    <location>
        <begin position="234"/>
        <end position="287"/>
    </location>
</feature>
<dbReference type="SUPFAM" id="SSF100895">
    <property type="entry name" value="Kazal-type serine protease inhibitors"/>
    <property type="match status" value="4"/>
</dbReference>
<feature type="chain" id="PRO_5042602339" evidence="4">
    <location>
        <begin position="26"/>
        <end position="298"/>
    </location>
</feature>
<evidence type="ECO:0000256" key="3">
    <source>
        <dbReference type="ARBA" id="ARBA00023157"/>
    </source>
</evidence>
<dbReference type="PANTHER" id="PTHR21179">
    <property type="entry name" value="SERINE-TYPE ENDOPEPTIDASE INHIBITOR"/>
    <property type="match status" value="1"/>
</dbReference>
<dbReference type="GO" id="GO:0004867">
    <property type="term" value="F:serine-type endopeptidase inhibitor activity"/>
    <property type="evidence" value="ECO:0007669"/>
    <property type="project" value="UniProtKB-KW"/>
</dbReference>
<dbReference type="InterPro" id="IPR002350">
    <property type="entry name" value="Kazal_dom"/>
</dbReference>
<feature type="signal peptide" evidence="4">
    <location>
        <begin position="1"/>
        <end position="25"/>
    </location>
</feature>
<evidence type="ECO:0000313" key="7">
    <source>
        <dbReference type="RefSeq" id="XP_011497427.1"/>
    </source>
</evidence>
<organism evidence="6 7">
    <name type="scientific">Ceratosolen solmsi marchali</name>
    <dbReference type="NCBI Taxonomy" id="326594"/>
    <lineage>
        <taxon>Eukaryota</taxon>
        <taxon>Metazoa</taxon>
        <taxon>Ecdysozoa</taxon>
        <taxon>Arthropoda</taxon>
        <taxon>Hexapoda</taxon>
        <taxon>Insecta</taxon>
        <taxon>Pterygota</taxon>
        <taxon>Neoptera</taxon>
        <taxon>Endopterygota</taxon>
        <taxon>Hymenoptera</taxon>
        <taxon>Apocrita</taxon>
        <taxon>Proctotrupomorpha</taxon>
        <taxon>Chalcidoidea</taxon>
        <taxon>Agaonidae</taxon>
        <taxon>Agaoninae</taxon>
        <taxon>Ceratosolen</taxon>
    </lineage>
</organism>
<dbReference type="PANTHER" id="PTHR21179:SF0">
    <property type="entry name" value="SERINE PROTEASE INHIBITOR KAZAL-TYPE 4"/>
    <property type="match status" value="1"/>
</dbReference>
<feature type="domain" description="Kazal-like" evidence="5">
    <location>
        <begin position="112"/>
        <end position="164"/>
    </location>
</feature>
<dbReference type="SMART" id="SM00280">
    <property type="entry name" value="KAZAL"/>
    <property type="match status" value="4"/>
</dbReference>
<dbReference type="Proteomes" id="UP000695007">
    <property type="component" value="Unplaced"/>
</dbReference>
<sequence length="298" mass="33803">MDFIVIISSCIGFVLLVFSSNCVEAQIFVIPIISETIPSDDAYECRCNFVNNYYDPVCGSDGFTYPNFSQFHCDKKCKNPDLILLHKGLCKTNEPRSRSSTNHNSTQTNRNFKILNRCPCSIDSEYNPVCGSNGITYDNLSELLCDKKCKQSNLNIARFGLCREEEYFKDVLPFLTNAINKCNCMYNDEYDPICGTDGYTYPNLSAMSCVTECNNPSLQVVHYGSCNDNQKPHNYGAVRCNCVSSSEIYRPICANNGITYDNLSLFSCAQKCLNRSLKILYENPCRDYLDIDDRQLKK</sequence>
<dbReference type="InterPro" id="IPR039932">
    <property type="entry name" value="Spink4-like"/>
</dbReference>
<dbReference type="Gene3D" id="3.30.60.30">
    <property type="match status" value="4"/>
</dbReference>
<keyword evidence="7" id="KW-0646">Protease inhibitor</keyword>
<dbReference type="AlphaFoldDB" id="A0AAJ6YG31"/>
<dbReference type="Pfam" id="PF00050">
    <property type="entry name" value="Kazal_1"/>
    <property type="match status" value="1"/>
</dbReference>
<keyword evidence="6" id="KW-1185">Reference proteome</keyword>
<dbReference type="InterPro" id="IPR036058">
    <property type="entry name" value="Kazal_dom_sf"/>
</dbReference>
<keyword evidence="3" id="KW-1015">Disulfide bond</keyword>
<dbReference type="Pfam" id="PF07648">
    <property type="entry name" value="Kazal_2"/>
    <property type="match status" value="3"/>
</dbReference>
<evidence type="ECO:0000256" key="2">
    <source>
        <dbReference type="ARBA" id="ARBA00022525"/>
    </source>
</evidence>
<dbReference type="PROSITE" id="PS51465">
    <property type="entry name" value="KAZAL_2"/>
    <property type="match status" value="4"/>
</dbReference>
<dbReference type="CDD" id="cd00104">
    <property type="entry name" value="KAZAL_FS"/>
    <property type="match status" value="4"/>
</dbReference>
<reference evidence="7" key="1">
    <citation type="submission" date="2025-08" db="UniProtKB">
        <authorList>
            <consortium name="RefSeq"/>
        </authorList>
    </citation>
    <scope>IDENTIFICATION</scope>
</reference>
<gene>
    <name evidence="7" type="primary">LOC105361844</name>
</gene>
<name>A0AAJ6YG31_9HYME</name>
<dbReference type="GO" id="GO:0005576">
    <property type="term" value="C:extracellular region"/>
    <property type="evidence" value="ECO:0007669"/>
    <property type="project" value="UniProtKB-SubCell"/>
</dbReference>
<evidence type="ECO:0000313" key="6">
    <source>
        <dbReference type="Proteomes" id="UP000695007"/>
    </source>
</evidence>
<feature type="domain" description="Kazal-like" evidence="5">
    <location>
        <begin position="39"/>
        <end position="92"/>
    </location>
</feature>
<protein>
    <submittedName>
        <fullName evidence="7">Serine protease inhibitor dipetalogastin-like isoform X1</fullName>
    </submittedName>
</protein>